<organism evidence="2">
    <name type="scientific">Pseudomonas fluorescens (strain SBW25)</name>
    <dbReference type="NCBI Taxonomy" id="216595"/>
    <lineage>
        <taxon>Bacteria</taxon>
        <taxon>Pseudomonadati</taxon>
        <taxon>Pseudomonadota</taxon>
        <taxon>Gammaproteobacteria</taxon>
        <taxon>Pseudomonadales</taxon>
        <taxon>Pseudomonadaceae</taxon>
        <taxon>Pseudomonas</taxon>
    </lineage>
</organism>
<geneLocation type="plasmid" evidence="2">
    <name>pQBR57</name>
</geneLocation>
<name>A0A0G4E571_PSEFS</name>
<feature type="transmembrane region" description="Helical" evidence="1">
    <location>
        <begin position="89"/>
        <end position="107"/>
    </location>
</feature>
<keyword evidence="1" id="KW-0472">Membrane</keyword>
<gene>
    <name evidence="2" type="ORF">PQBR57_0366</name>
</gene>
<dbReference type="PROSITE" id="PS51257">
    <property type="entry name" value="PROKAR_LIPOPROTEIN"/>
    <property type="match status" value="1"/>
</dbReference>
<dbReference type="RefSeq" id="WP_192963476.1">
    <property type="nucleotide sequence ID" value="NZ_LN713926.1"/>
</dbReference>
<sequence>MVSPNKPPEPYRAKRNVASVIGLIAIGCQSFVSVPSWLQVTLNVIAITGFVCAALLEVKNYKAEEAWRESQLDFFDPLKGAPPIPKGENIGNVVGIAAFFALLYLWNAHKDVGLQGIDWWMFSLLPIAVGALSYASWCKKKHIRAVEQWKMSKAGPAA</sequence>
<reference evidence="2" key="1">
    <citation type="submission" date="2014-12" db="EMBL/GenBank/DDBJ databases">
        <authorList>
            <person name="Hall J."/>
        </authorList>
    </citation>
    <scope>NUCLEOTIDE SEQUENCE [LARGE SCALE GENOMIC DNA]</scope>
    <source>
        <strain evidence="2">SBW25</strain>
        <plasmid evidence="2">pQBR57</plasmid>
    </source>
</reference>
<keyword evidence="2" id="KW-0614">Plasmid</keyword>
<proteinExistence type="predicted"/>
<keyword evidence="1" id="KW-1133">Transmembrane helix</keyword>
<dbReference type="AlphaFoldDB" id="A0A0G4E571"/>
<reference evidence="2" key="2">
    <citation type="submission" date="2015-06" db="EMBL/GenBank/DDBJ databases">
        <title>Environmentally co-occuring mercury resistance plasmids are genetically and phenotypically diverse and confer variable context-dependent fitness effects.</title>
        <authorList>
            <person name="Hall J.P.J."/>
            <person name="Harrison E."/>
            <person name="Lilley A.K."/>
            <person name="Paterson S."/>
            <person name="Spiers A.J."/>
            <person name="Brockhurst M.A."/>
        </authorList>
    </citation>
    <scope>NUCLEOTIDE SEQUENCE [LARGE SCALE GENOMIC DNA]</scope>
    <source>
        <strain evidence="2">SBW25</strain>
        <plasmid evidence="2">pQBR57</plasmid>
    </source>
</reference>
<feature type="transmembrane region" description="Helical" evidence="1">
    <location>
        <begin position="40"/>
        <end position="58"/>
    </location>
</feature>
<protein>
    <submittedName>
        <fullName evidence="2">Uncharacterized protein</fullName>
    </submittedName>
</protein>
<evidence type="ECO:0000313" key="2">
    <source>
        <dbReference type="EMBL" id="CEK42319.1"/>
    </source>
</evidence>
<dbReference type="EMBL" id="LN713926">
    <property type="protein sequence ID" value="CEK42319.1"/>
    <property type="molecule type" value="Genomic_DNA"/>
</dbReference>
<accession>A0A0G4E571</accession>
<feature type="transmembrane region" description="Helical" evidence="1">
    <location>
        <begin position="119"/>
        <end position="137"/>
    </location>
</feature>
<keyword evidence="1" id="KW-0812">Transmembrane</keyword>
<evidence type="ECO:0000256" key="1">
    <source>
        <dbReference type="SAM" id="Phobius"/>
    </source>
</evidence>